<feature type="compositionally biased region" description="Basic and acidic residues" evidence="1">
    <location>
        <begin position="53"/>
        <end position="78"/>
    </location>
</feature>
<organism evidence="2 3">
    <name type="scientific">Ophiocordyceps polyrhachis-furcata BCC 54312</name>
    <dbReference type="NCBI Taxonomy" id="1330021"/>
    <lineage>
        <taxon>Eukaryota</taxon>
        <taxon>Fungi</taxon>
        <taxon>Dikarya</taxon>
        <taxon>Ascomycota</taxon>
        <taxon>Pezizomycotina</taxon>
        <taxon>Sordariomycetes</taxon>
        <taxon>Hypocreomycetidae</taxon>
        <taxon>Hypocreales</taxon>
        <taxon>Ophiocordycipitaceae</taxon>
        <taxon>Ophiocordyceps</taxon>
    </lineage>
</organism>
<accession>A0A367KYV7</accession>
<keyword evidence="3" id="KW-1185">Reference proteome</keyword>
<evidence type="ECO:0000256" key="1">
    <source>
        <dbReference type="SAM" id="MobiDB-lite"/>
    </source>
</evidence>
<name>A0A367KYV7_9HYPO</name>
<dbReference type="EMBL" id="LKCN02000044">
    <property type="protein sequence ID" value="RCI07356.1"/>
    <property type="molecule type" value="Genomic_DNA"/>
</dbReference>
<sequence>MICVTSFCILTLWTLSFLALVSFDVYYIIIKDDDEEVMHTLSYPCNSTLPHRHPMDRGERERAWLPPGEKRKREEEGSRAGGGRASELRTVCDDAPDQARSRLPGVQQIIVTVGSQSGRLRVSVVMPGQHLLRADMVHRTTALCRYEATDDGIFL</sequence>
<feature type="region of interest" description="Disordered" evidence="1">
    <location>
        <begin position="51"/>
        <end position="90"/>
    </location>
</feature>
<dbReference type="Proteomes" id="UP000253664">
    <property type="component" value="Unassembled WGS sequence"/>
</dbReference>
<reference evidence="2 3" key="1">
    <citation type="journal article" date="2015" name="BMC Genomics">
        <title>Insights from the genome of Ophiocordyceps polyrhachis-furcata to pathogenicity and host specificity in insect fungi.</title>
        <authorList>
            <person name="Wichadakul D."/>
            <person name="Kobmoo N."/>
            <person name="Ingsriswang S."/>
            <person name="Tangphatsornruang S."/>
            <person name="Chantasingh D."/>
            <person name="Luangsa-ard J.J."/>
            <person name="Eurwilaichitr L."/>
        </authorList>
    </citation>
    <scope>NUCLEOTIDE SEQUENCE [LARGE SCALE GENOMIC DNA]</scope>
    <source>
        <strain evidence="2 3">BCC 54312</strain>
    </source>
</reference>
<evidence type="ECO:0000313" key="2">
    <source>
        <dbReference type="EMBL" id="RCI07356.1"/>
    </source>
</evidence>
<dbReference type="AlphaFoldDB" id="A0A367KYV7"/>
<evidence type="ECO:0000313" key="3">
    <source>
        <dbReference type="Proteomes" id="UP000253664"/>
    </source>
</evidence>
<gene>
    <name evidence="2" type="ORF">L249_3782</name>
</gene>
<proteinExistence type="predicted"/>
<comment type="caution">
    <text evidence="2">The sequence shown here is derived from an EMBL/GenBank/DDBJ whole genome shotgun (WGS) entry which is preliminary data.</text>
</comment>
<protein>
    <submittedName>
        <fullName evidence="2">Uncharacterized protein</fullName>
    </submittedName>
</protein>